<proteinExistence type="predicted"/>
<evidence type="ECO:0000313" key="4">
    <source>
        <dbReference type="Proteomes" id="UP000009170"/>
    </source>
</evidence>
<feature type="transmembrane region" description="Helical" evidence="2">
    <location>
        <begin position="90"/>
        <end position="108"/>
    </location>
</feature>
<keyword evidence="2" id="KW-1133">Transmembrane helix</keyword>
<name>A0A096P7E5_OSTTA</name>
<keyword evidence="4" id="KW-1185">Reference proteome</keyword>
<keyword evidence="2" id="KW-0812">Transmembrane</keyword>
<dbReference type="OrthoDB" id="10006023at2759"/>
<dbReference type="SMART" id="SM00028">
    <property type="entry name" value="TPR"/>
    <property type="match status" value="3"/>
</dbReference>
<evidence type="ECO:0000256" key="1">
    <source>
        <dbReference type="PROSITE-ProRule" id="PRU00339"/>
    </source>
</evidence>
<organism evidence="3 4">
    <name type="scientific">Ostreococcus tauri</name>
    <name type="common">Marine green alga</name>
    <dbReference type="NCBI Taxonomy" id="70448"/>
    <lineage>
        <taxon>Eukaryota</taxon>
        <taxon>Viridiplantae</taxon>
        <taxon>Chlorophyta</taxon>
        <taxon>Mamiellophyceae</taxon>
        <taxon>Mamiellales</taxon>
        <taxon>Bathycoccaceae</taxon>
        <taxon>Ostreococcus</taxon>
    </lineage>
</organism>
<dbReference type="PANTHER" id="PTHR44366:SF1">
    <property type="entry name" value="UDP-N-ACETYLGLUCOSAMINE--PEPTIDE N-ACETYLGLUCOSAMINYLTRANSFERASE 110 KDA SUBUNIT"/>
    <property type="match status" value="1"/>
</dbReference>
<dbReference type="InterPro" id="IPR011990">
    <property type="entry name" value="TPR-like_helical_dom_sf"/>
</dbReference>
<dbReference type="PROSITE" id="PS50293">
    <property type="entry name" value="TPR_REGION"/>
    <property type="match status" value="1"/>
</dbReference>
<comment type="caution">
    <text evidence="3">The sequence shown here is derived from an EMBL/GenBank/DDBJ whole genome shotgun (WGS) entry which is preliminary data.</text>
</comment>
<evidence type="ECO:0000313" key="3">
    <source>
        <dbReference type="EMBL" id="CEG00095.1"/>
    </source>
</evidence>
<feature type="repeat" description="TPR" evidence="1">
    <location>
        <begin position="173"/>
        <end position="206"/>
    </location>
</feature>
<dbReference type="InterPro" id="IPR019734">
    <property type="entry name" value="TPR_rpt"/>
</dbReference>
<dbReference type="GO" id="GO:0097363">
    <property type="term" value="F:protein O-acetylglucosaminyltransferase activity"/>
    <property type="evidence" value="ECO:0007669"/>
    <property type="project" value="TreeGrafter"/>
</dbReference>
<dbReference type="SUPFAM" id="SSF48452">
    <property type="entry name" value="TPR-like"/>
    <property type="match status" value="1"/>
</dbReference>
<dbReference type="GeneID" id="9835697"/>
<reference evidence="3 4" key="2">
    <citation type="journal article" date="2014" name="BMC Genomics">
        <title>An improved genome of the model marine alga Ostreococcus tauri unfolds by assessing Illumina de novo assemblies.</title>
        <authorList>
            <person name="Blanc-Mathieu R."/>
            <person name="Verhelst B."/>
            <person name="Derelle E."/>
            <person name="Rombauts S."/>
            <person name="Bouget F.Y."/>
            <person name="Carre I."/>
            <person name="Chateau A."/>
            <person name="Eyre-Walker A."/>
            <person name="Grimsley N."/>
            <person name="Moreau H."/>
            <person name="Piegu B."/>
            <person name="Rivals E."/>
            <person name="Schackwitz W."/>
            <person name="Van de Peer Y."/>
            <person name="Piganeau G."/>
        </authorList>
    </citation>
    <scope>NUCLEOTIDE SEQUENCE [LARGE SCALE GENOMIC DNA]</scope>
    <source>
        <strain evidence="4">OTTH 0595 / CCAP 157/2 / RCC745</strain>
    </source>
</reference>
<keyword evidence="1" id="KW-0802">TPR repeat</keyword>
<dbReference type="KEGG" id="ota:OT_ostta13g01320"/>
<dbReference type="GO" id="GO:0006493">
    <property type="term" value="P:protein O-linked glycosylation"/>
    <property type="evidence" value="ECO:0007669"/>
    <property type="project" value="InterPro"/>
</dbReference>
<dbReference type="STRING" id="70448.A0A096P7E5"/>
<sequence>MLTRPAPRACSLTARVETRSSRRRFAATRTRFAARDGLLSIANVSSSLGRSVAIEDVCVVERRGTRSARDARARAVPVAEIGELESGIQGLYLGSLLSILGGAAYIVVRQVLIRRELDDQAKKMGERIRAGNASAEDYFEMGSILLRKKVFTQAVRNLQAAAANWDGDEQDLALVHNALGFGYSNTDKIDDAIAEFKKSVALQPGYVTAWNNLGEAYEKKKELKEAIKCYEESLVLSPKNPTATERLEEIQTRLRRRLEL</sequence>
<dbReference type="Pfam" id="PF00515">
    <property type="entry name" value="TPR_1"/>
    <property type="match status" value="1"/>
</dbReference>
<dbReference type="InParanoid" id="A0A096P7E5"/>
<dbReference type="AlphaFoldDB" id="A0A096P7E5"/>
<keyword evidence="2" id="KW-0472">Membrane</keyword>
<dbReference type="Proteomes" id="UP000009170">
    <property type="component" value="Unassembled WGS sequence"/>
</dbReference>
<reference evidence="4" key="1">
    <citation type="journal article" date="2006" name="Proc. Natl. Acad. Sci. U.S.A.">
        <title>Genome analysis of the smallest free-living eukaryote Ostreococcus tauri unveils many unique features.</title>
        <authorList>
            <person name="Derelle E."/>
            <person name="Ferraz C."/>
            <person name="Rombauts S."/>
            <person name="Rouze P."/>
            <person name="Worden A.Z."/>
            <person name="Robbens S."/>
            <person name="Partensky F."/>
            <person name="Degroeve S."/>
            <person name="Echeynie S."/>
            <person name="Cooke R."/>
            <person name="Saeys Y."/>
            <person name="Wuyts J."/>
            <person name="Jabbari K."/>
            <person name="Bowler C."/>
            <person name="Panaud O."/>
            <person name="Piegu B."/>
            <person name="Ball S.G."/>
            <person name="Ral J.-P."/>
            <person name="Bouget F.-Y."/>
            <person name="Piganeau G."/>
            <person name="De Baets B."/>
            <person name="Picard A."/>
            <person name="Delseny M."/>
            <person name="Demaille J."/>
            <person name="Van de Peer Y."/>
            <person name="Moreau H."/>
        </authorList>
    </citation>
    <scope>NUCLEOTIDE SEQUENCE [LARGE SCALE GENOMIC DNA]</scope>
    <source>
        <strain evidence="4">OTTH 0595 / CCAP 157/2 / RCC745</strain>
    </source>
</reference>
<dbReference type="Gene3D" id="1.25.40.10">
    <property type="entry name" value="Tetratricopeptide repeat domain"/>
    <property type="match status" value="1"/>
</dbReference>
<evidence type="ECO:0000256" key="2">
    <source>
        <dbReference type="SAM" id="Phobius"/>
    </source>
</evidence>
<gene>
    <name evidence="3" type="ORF">OT_ostta13g01320</name>
</gene>
<feature type="repeat" description="TPR" evidence="1">
    <location>
        <begin position="207"/>
        <end position="240"/>
    </location>
</feature>
<dbReference type="PANTHER" id="PTHR44366">
    <property type="entry name" value="UDP-N-ACETYLGLUCOSAMINE--PEPTIDE N-ACETYLGLUCOSAMINYLTRANSFERASE 110 KDA SUBUNIT"/>
    <property type="match status" value="1"/>
</dbReference>
<dbReference type="EMBL" id="CAID01000013">
    <property type="protein sequence ID" value="CEG00095.1"/>
    <property type="molecule type" value="Genomic_DNA"/>
</dbReference>
<dbReference type="RefSeq" id="XP_022840197.1">
    <property type="nucleotide sequence ID" value="XM_022982700.1"/>
</dbReference>
<dbReference type="InterPro" id="IPR037919">
    <property type="entry name" value="OGT"/>
</dbReference>
<accession>A0A096P7E5</accession>
<dbReference type="PROSITE" id="PS50005">
    <property type="entry name" value="TPR"/>
    <property type="match status" value="2"/>
</dbReference>
<protein>
    <submittedName>
        <fullName evidence="3">Tetratricopeptide repeat</fullName>
    </submittedName>
</protein>